<proteinExistence type="predicted"/>
<dbReference type="EMBL" id="GL379877">
    <property type="protein sequence ID" value="EGT59739.1"/>
    <property type="molecule type" value="Genomic_DNA"/>
</dbReference>
<evidence type="ECO:0000256" key="2">
    <source>
        <dbReference type="SAM" id="MobiDB-lite"/>
    </source>
</evidence>
<accession>G0NFM7</accession>
<dbReference type="HOGENOM" id="CLU_349924_0_0_1"/>
<evidence type="ECO:0000313" key="4">
    <source>
        <dbReference type="Proteomes" id="UP000008068"/>
    </source>
</evidence>
<protein>
    <submittedName>
        <fullName evidence="3">Uncharacterized protein</fullName>
    </submittedName>
</protein>
<dbReference type="InParanoid" id="G0NFM7"/>
<organism evidence="4">
    <name type="scientific">Caenorhabditis brenneri</name>
    <name type="common">Nematode worm</name>
    <dbReference type="NCBI Taxonomy" id="135651"/>
    <lineage>
        <taxon>Eukaryota</taxon>
        <taxon>Metazoa</taxon>
        <taxon>Ecdysozoa</taxon>
        <taxon>Nematoda</taxon>
        <taxon>Chromadorea</taxon>
        <taxon>Rhabditida</taxon>
        <taxon>Rhabditina</taxon>
        <taxon>Rhabditomorpha</taxon>
        <taxon>Rhabditoidea</taxon>
        <taxon>Rhabditidae</taxon>
        <taxon>Peloderinae</taxon>
        <taxon>Caenorhabditis</taxon>
    </lineage>
</organism>
<feature type="region of interest" description="Disordered" evidence="2">
    <location>
        <begin position="663"/>
        <end position="713"/>
    </location>
</feature>
<evidence type="ECO:0000313" key="3">
    <source>
        <dbReference type="EMBL" id="EGT59739.1"/>
    </source>
</evidence>
<name>G0NFM7_CAEBE</name>
<dbReference type="Proteomes" id="UP000008068">
    <property type="component" value="Unassembled WGS sequence"/>
</dbReference>
<keyword evidence="1" id="KW-0175">Coiled coil</keyword>
<feature type="compositionally biased region" description="Low complexity" evidence="2">
    <location>
        <begin position="671"/>
        <end position="682"/>
    </location>
</feature>
<dbReference type="eggNOG" id="KOG4297">
    <property type="taxonomic scope" value="Eukaryota"/>
</dbReference>
<feature type="coiled-coil region" evidence="1">
    <location>
        <begin position="592"/>
        <end position="619"/>
    </location>
</feature>
<feature type="compositionally biased region" description="Low complexity" evidence="2">
    <location>
        <begin position="786"/>
        <end position="796"/>
    </location>
</feature>
<gene>
    <name evidence="3" type="ORF">CAEBREN_04379</name>
</gene>
<dbReference type="PANTHER" id="PTHR34005:SF7">
    <property type="entry name" value="PROTEIN CBG26726"/>
    <property type="match status" value="1"/>
</dbReference>
<dbReference type="PANTHER" id="PTHR34005">
    <property type="entry name" value="PROTEIN CBG15054-RELATED"/>
    <property type="match status" value="1"/>
</dbReference>
<dbReference type="STRING" id="135651.G0NFM7"/>
<feature type="region of interest" description="Disordered" evidence="2">
    <location>
        <begin position="786"/>
        <end position="805"/>
    </location>
</feature>
<feature type="region of interest" description="Disordered" evidence="2">
    <location>
        <begin position="550"/>
        <end position="575"/>
    </location>
</feature>
<reference evidence="4" key="1">
    <citation type="submission" date="2011-07" db="EMBL/GenBank/DDBJ databases">
        <authorList>
            <consortium name="Caenorhabditis brenneri Sequencing and Analysis Consortium"/>
            <person name="Wilson R.K."/>
        </authorList>
    </citation>
    <scope>NUCLEOTIDE SEQUENCE [LARGE SCALE GENOMIC DNA]</scope>
    <source>
        <strain evidence="4">PB2801</strain>
    </source>
</reference>
<keyword evidence="4" id="KW-1185">Reference proteome</keyword>
<dbReference type="AlphaFoldDB" id="G0NFM7"/>
<sequence>MTFSKFLHHPIQTYKDSKRIRRITEGYETHDKPYIPKIIKHSFVELKKFKSDHNVPKVGIAYGALDVKMDKTSLKNIENFLVGYLNENFSSVANSIRNMFKENTIAVAIAETNFEVGDVVGEFKVIDAPKPFRNSLFNAYKRKPSNDATFFTYRRISPNVQATYLNEGGKEFLAGIVYYPELHERYSSSDIQLIYQEQAMSDFYPYADKRNNHDDNAVYGRYCKSAGRKLLVKPYKDKKEKWPCHKIYDLEKDEWIFEECKECRDDYDEFETDDEKIEFALAVRMTDDPLPRPPSLLQKLSLGPKLFCKELNGIRKIIKKYPDRLTPHIPKTMKKMTDWQIHKNEKGQAYIAFAMADKYSNLIRTRQLEVVEEWILKFFKLSSLPNTLAPNTLAISIPWKGFQCGSHAYEFPSLDKVQEGAWFSYKRISPNIQLTMYNNKDGPEIAGMCYFLSPKGNAELLSSNIALLYKLVHTSGHPPGGALTRHCSTVGDKVLLQKSSGRHIEYNHWRGKWEYKDCRYCMKWHLVNWMINYKEIEERKSCECVSPKPPSQEKSNWFPSPGESLAENDGKKEGDKEGLISFEEPIYAKIDKEAQQATLAQLMENCAETIQQARRLLKKGFTPLCDLDISVKDEKGTMTTSKLKMHATISKLTTDVEPIYAKPANLKDTSKSSTENSSSNAEDSVKKAQNHQNCSNFPGNNGENAEPSPVDTAEKVDEKIVVTTIIEPEGQETPKTVKPDTAETEKLILDYVASICSGSHGSFYDLDEVSSLQNFDEVIVQVDSAASGSSNSNNNGFWMINSQKQ</sequence>
<feature type="compositionally biased region" description="Polar residues" evidence="2">
    <location>
        <begin position="690"/>
        <end position="703"/>
    </location>
</feature>
<evidence type="ECO:0000256" key="1">
    <source>
        <dbReference type="SAM" id="Coils"/>
    </source>
</evidence>